<dbReference type="AlphaFoldDB" id="A0A7R5K7M2"/>
<evidence type="ECO:0000256" key="1">
    <source>
        <dbReference type="SAM" id="MobiDB-lite"/>
    </source>
</evidence>
<accession>A0A7R5K7M2</accession>
<protein>
    <submittedName>
        <fullName evidence="3">Dapper homolog 3-like</fullName>
    </submittedName>
</protein>
<proteinExistence type="predicted"/>
<feature type="region of interest" description="Disordered" evidence="1">
    <location>
        <begin position="63"/>
        <end position="172"/>
    </location>
</feature>
<reference evidence="3" key="1">
    <citation type="submission" date="2025-08" db="UniProtKB">
        <authorList>
            <consortium name="RefSeq"/>
        </authorList>
    </citation>
    <scope>IDENTIFICATION</scope>
    <source>
        <tissue evidence="3">Muscle</tissue>
    </source>
</reference>
<gene>
    <name evidence="3" type="primary">LOC120323038</name>
</gene>
<feature type="compositionally biased region" description="Basic and acidic residues" evidence="1">
    <location>
        <begin position="136"/>
        <end position="145"/>
    </location>
</feature>
<dbReference type="InParanoid" id="A0A7R5K7M2"/>
<feature type="region of interest" description="Disordered" evidence="1">
    <location>
        <begin position="14"/>
        <end position="46"/>
    </location>
</feature>
<evidence type="ECO:0000313" key="3">
    <source>
        <dbReference type="RefSeq" id="XP_039236085.1"/>
    </source>
</evidence>
<dbReference type="Proteomes" id="UP000504627">
    <property type="component" value="Unplaced"/>
</dbReference>
<dbReference type="GeneID" id="120323038"/>
<name>A0A7R5K7M2_9PASS</name>
<evidence type="ECO:0000313" key="2">
    <source>
        <dbReference type="Proteomes" id="UP000504627"/>
    </source>
</evidence>
<organism evidence="2 3">
    <name type="scientific">Pipra filicauda</name>
    <name type="common">Wire-tailed manakin</name>
    <dbReference type="NCBI Taxonomy" id="649802"/>
    <lineage>
        <taxon>Eukaryota</taxon>
        <taxon>Metazoa</taxon>
        <taxon>Chordata</taxon>
        <taxon>Craniata</taxon>
        <taxon>Vertebrata</taxon>
        <taxon>Euteleostomi</taxon>
        <taxon>Archelosauria</taxon>
        <taxon>Archosauria</taxon>
        <taxon>Dinosauria</taxon>
        <taxon>Saurischia</taxon>
        <taxon>Theropoda</taxon>
        <taxon>Coelurosauria</taxon>
        <taxon>Aves</taxon>
        <taxon>Neognathae</taxon>
        <taxon>Neoaves</taxon>
        <taxon>Telluraves</taxon>
        <taxon>Australaves</taxon>
        <taxon>Passeriformes</taxon>
        <taxon>Pipridae</taxon>
        <taxon>Pipra</taxon>
    </lineage>
</organism>
<sequence>MLCRRLRHGHRAAPLTAGPYRCTPGSGRPMWPPRLSVSRQPLTGQEDGAVRRWGRRCCCRRGERRRGTSPHLPPAQRGAEAERRPPRRHRSALPRVGGRGRGTRGGYAAPGAARGGGQRHLVSGRGAAPLPLRPRSGGDRRERPRGERRRGVPVPKIPPPPTAAGSGRSPALRGRRLQRDLQRGLPPVRAAFAVGKALLPPAVQGWVAGTRVAPRLPPGRVGPLGLPRREEGGVWLRERRLGGNGQLCLLGCPGPHPGYPHRPRAPRVGCPTCPPCFTCPTSHRNGH</sequence>
<keyword evidence="2" id="KW-1185">Reference proteome</keyword>
<dbReference type="RefSeq" id="XP_039236085.1">
    <property type="nucleotide sequence ID" value="XM_039380151.1"/>
</dbReference>